<feature type="domain" description="F-box" evidence="1">
    <location>
        <begin position="6"/>
        <end position="48"/>
    </location>
</feature>
<dbReference type="Gene3D" id="1.20.1280.50">
    <property type="match status" value="1"/>
</dbReference>
<evidence type="ECO:0000313" key="4">
    <source>
        <dbReference type="Proteomes" id="UP001341281"/>
    </source>
</evidence>
<dbReference type="InterPro" id="IPR011043">
    <property type="entry name" value="Gal_Oxase/kelch_b-propeller"/>
</dbReference>
<gene>
    <name evidence="3" type="ORF">U9M48_038797</name>
</gene>
<dbReference type="InterPro" id="IPR001810">
    <property type="entry name" value="F-box_dom"/>
</dbReference>
<evidence type="ECO:0000259" key="2">
    <source>
        <dbReference type="Pfam" id="PF23635"/>
    </source>
</evidence>
<protein>
    <recommendedName>
        <fullName evidence="5">F-box domain-containing protein</fullName>
    </recommendedName>
</protein>
<evidence type="ECO:0000259" key="1">
    <source>
        <dbReference type="Pfam" id="PF00646"/>
    </source>
</evidence>
<name>A0AAQ3UNX4_PASNO</name>
<dbReference type="SUPFAM" id="SSF50965">
    <property type="entry name" value="Galactose oxidase, central domain"/>
    <property type="match status" value="1"/>
</dbReference>
<sequence length="401" mass="44192">MAPPPDLIDDAIAEILLRLPPDDPACLVRASLVCKAWHGLVSDPAFLRRYRAFHGAPPMMGFLHNTYDEAPCARFVASAGTSASPFSAPAFGHLNWWVVECRHGRVLLQSFDWPAPTRLLVWDPITGVQQQVPMLGYPYSYHAAAVLCAADGCDHLNCHGGPFSVVVIGSYDEENLRWASVYSSETGIWTTSSSIQLEAYIEERPSLLAGDALYFNVHQGQRILKYDLVGRGLQVITAPGMDEGMESIVVPAEDGGLGLAGVKDGNLCLWSCQAGPHGIAEWVQGRVVNLRTLLPNLEPSGYLDVIGFEEGTSTIFIRTDAGVFGLMPSGQVKKVGETAYYAIAPYIFMELDDLLFFLLYAFMANLMHVPNPMILQRADCYHHEDAVIHPSWYDTIDFSRR</sequence>
<evidence type="ECO:0000313" key="3">
    <source>
        <dbReference type="EMBL" id="WVZ92754.1"/>
    </source>
</evidence>
<dbReference type="InterPro" id="IPR056594">
    <property type="entry name" value="AT5G49610-like_b-prop"/>
</dbReference>
<dbReference type="SUPFAM" id="SSF81383">
    <property type="entry name" value="F-box domain"/>
    <property type="match status" value="1"/>
</dbReference>
<reference evidence="3 4" key="1">
    <citation type="submission" date="2024-02" db="EMBL/GenBank/DDBJ databases">
        <title>High-quality chromosome-scale genome assembly of Pensacola bahiagrass (Paspalum notatum Flugge var. saurae).</title>
        <authorList>
            <person name="Vega J.M."/>
            <person name="Podio M."/>
            <person name="Orjuela J."/>
            <person name="Siena L.A."/>
            <person name="Pessino S.C."/>
            <person name="Combes M.C."/>
            <person name="Mariac C."/>
            <person name="Albertini E."/>
            <person name="Pupilli F."/>
            <person name="Ortiz J.P.A."/>
            <person name="Leblanc O."/>
        </authorList>
    </citation>
    <scope>NUCLEOTIDE SEQUENCE [LARGE SCALE GENOMIC DNA]</scope>
    <source>
        <strain evidence="3">R1</strain>
        <tissue evidence="3">Leaf</tissue>
    </source>
</reference>
<accession>A0AAQ3UNX4</accession>
<dbReference type="Pfam" id="PF23635">
    <property type="entry name" value="Beta-prop_AT5G49610-like"/>
    <property type="match status" value="1"/>
</dbReference>
<dbReference type="AlphaFoldDB" id="A0AAQ3UNX4"/>
<dbReference type="Pfam" id="PF00646">
    <property type="entry name" value="F-box"/>
    <property type="match status" value="1"/>
</dbReference>
<evidence type="ECO:0008006" key="5">
    <source>
        <dbReference type="Google" id="ProtNLM"/>
    </source>
</evidence>
<dbReference type="InterPro" id="IPR036047">
    <property type="entry name" value="F-box-like_dom_sf"/>
</dbReference>
<keyword evidence="4" id="KW-1185">Reference proteome</keyword>
<dbReference type="Proteomes" id="UP001341281">
    <property type="component" value="Chromosome 09"/>
</dbReference>
<organism evidence="3 4">
    <name type="scientific">Paspalum notatum var. saurae</name>
    <dbReference type="NCBI Taxonomy" id="547442"/>
    <lineage>
        <taxon>Eukaryota</taxon>
        <taxon>Viridiplantae</taxon>
        <taxon>Streptophyta</taxon>
        <taxon>Embryophyta</taxon>
        <taxon>Tracheophyta</taxon>
        <taxon>Spermatophyta</taxon>
        <taxon>Magnoliopsida</taxon>
        <taxon>Liliopsida</taxon>
        <taxon>Poales</taxon>
        <taxon>Poaceae</taxon>
        <taxon>PACMAD clade</taxon>
        <taxon>Panicoideae</taxon>
        <taxon>Andropogonodae</taxon>
        <taxon>Paspaleae</taxon>
        <taxon>Paspalinae</taxon>
        <taxon>Paspalum</taxon>
    </lineage>
</organism>
<dbReference type="EMBL" id="CP144753">
    <property type="protein sequence ID" value="WVZ92754.1"/>
    <property type="molecule type" value="Genomic_DNA"/>
</dbReference>
<dbReference type="PANTHER" id="PTHR32133">
    <property type="entry name" value="OS07G0120400 PROTEIN"/>
    <property type="match status" value="1"/>
</dbReference>
<proteinExistence type="predicted"/>
<dbReference type="PANTHER" id="PTHR32133:SF359">
    <property type="entry name" value="F-BOX DOMAIN-CONTAINING PROTEIN"/>
    <property type="match status" value="1"/>
</dbReference>
<feature type="domain" description="F-box protein AT5G49610-like beta-propeller" evidence="2">
    <location>
        <begin position="98"/>
        <end position="299"/>
    </location>
</feature>